<feature type="compositionally biased region" description="Polar residues" evidence="6">
    <location>
        <begin position="919"/>
        <end position="928"/>
    </location>
</feature>
<evidence type="ECO:0000259" key="8">
    <source>
        <dbReference type="PROSITE" id="PS51266"/>
    </source>
</evidence>
<dbReference type="InterPro" id="IPR008913">
    <property type="entry name" value="Znf_CHY"/>
</dbReference>
<dbReference type="EMBL" id="MDYO01000075">
    <property type="protein sequence ID" value="OQD87923.1"/>
    <property type="molecule type" value="Genomic_DNA"/>
</dbReference>
<dbReference type="STRING" id="60172.A0A1V6QFD2"/>
<feature type="compositionally biased region" description="Acidic residues" evidence="6">
    <location>
        <begin position="612"/>
        <end position="627"/>
    </location>
</feature>
<evidence type="ECO:0000256" key="3">
    <source>
        <dbReference type="ARBA" id="ARBA00022833"/>
    </source>
</evidence>
<protein>
    <recommendedName>
        <fullName evidence="11">CHY-type domain-containing protein</fullName>
    </recommendedName>
</protein>
<keyword evidence="2 4" id="KW-0863">Zinc-finger</keyword>
<feature type="domain" description="C3H1-type" evidence="7">
    <location>
        <begin position="156"/>
        <end position="184"/>
    </location>
</feature>
<organism evidence="9 10">
    <name type="scientific">Penicillium solitum</name>
    <dbReference type="NCBI Taxonomy" id="60172"/>
    <lineage>
        <taxon>Eukaryota</taxon>
        <taxon>Fungi</taxon>
        <taxon>Dikarya</taxon>
        <taxon>Ascomycota</taxon>
        <taxon>Pezizomycotina</taxon>
        <taxon>Eurotiomycetes</taxon>
        <taxon>Eurotiomycetidae</taxon>
        <taxon>Eurotiales</taxon>
        <taxon>Aspergillaceae</taxon>
        <taxon>Penicillium</taxon>
    </lineage>
</organism>
<feature type="region of interest" description="Disordered" evidence="6">
    <location>
        <begin position="542"/>
        <end position="638"/>
    </location>
</feature>
<evidence type="ECO:0000256" key="5">
    <source>
        <dbReference type="PROSITE-ProRule" id="PRU00723"/>
    </source>
</evidence>
<feature type="non-terminal residue" evidence="9">
    <location>
        <position position="928"/>
    </location>
</feature>
<keyword evidence="1 5" id="KW-0479">Metal-binding</keyword>
<feature type="compositionally biased region" description="Acidic residues" evidence="6">
    <location>
        <begin position="557"/>
        <end position="566"/>
    </location>
</feature>
<feature type="region of interest" description="Disordered" evidence="6">
    <location>
        <begin position="895"/>
        <end position="928"/>
    </location>
</feature>
<reference evidence="10" key="1">
    <citation type="journal article" date="2017" name="Nat. Microbiol.">
        <title>Global analysis of biosynthetic gene clusters reveals vast potential of secondary metabolite production in Penicillium species.</title>
        <authorList>
            <person name="Nielsen J.C."/>
            <person name="Grijseels S."/>
            <person name="Prigent S."/>
            <person name="Ji B."/>
            <person name="Dainat J."/>
            <person name="Nielsen K.F."/>
            <person name="Frisvad J.C."/>
            <person name="Workman M."/>
            <person name="Nielsen J."/>
        </authorList>
    </citation>
    <scope>NUCLEOTIDE SEQUENCE [LARGE SCALE GENOMIC DNA]</scope>
    <source>
        <strain evidence="10">IBT 29525</strain>
    </source>
</reference>
<dbReference type="GO" id="GO:0008270">
    <property type="term" value="F:zinc ion binding"/>
    <property type="evidence" value="ECO:0007669"/>
    <property type="project" value="UniProtKB-KW"/>
</dbReference>
<evidence type="ECO:0008006" key="11">
    <source>
        <dbReference type="Google" id="ProtNLM"/>
    </source>
</evidence>
<keyword evidence="3 5" id="KW-0862">Zinc</keyword>
<feature type="region of interest" description="Disordered" evidence="6">
    <location>
        <begin position="226"/>
        <end position="251"/>
    </location>
</feature>
<evidence type="ECO:0000256" key="6">
    <source>
        <dbReference type="SAM" id="MobiDB-lite"/>
    </source>
</evidence>
<feature type="region of interest" description="Disordered" evidence="6">
    <location>
        <begin position="373"/>
        <end position="436"/>
    </location>
</feature>
<feature type="zinc finger region" description="C3H1-type" evidence="5">
    <location>
        <begin position="156"/>
        <end position="184"/>
    </location>
</feature>
<dbReference type="SUPFAM" id="SSF161219">
    <property type="entry name" value="CHY zinc finger-like"/>
    <property type="match status" value="1"/>
</dbReference>
<feature type="non-terminal residue" evidence="9">
    <location>
        <position position="1"/>
    </location>
</feature>
<keyword evidence="10" id="KW-1185">Reference proteome</keyword>
<feature type="compositionally biased region" description="Low complexity" evidence="6">
    <location>
        <begin position="229"/>
        <end position="242"/>
    </location>
</feature>
<dbReference type="InterPro" id="IPR000571">
    <property type="entry name" value="Znf_CCCH"/>
</dbReference>
<dbReference type="PROSITE" id="PS50103">
    <property type="entry name" value="ZF_C3H1"/>
    <property type="match status" value="1"/>
</dbReference>
<dbReference type="Proteomes" id="UP000191612">
    <property type="component" value="Unassembled WGS sequence"/>
</dbReference>
<evidence type="ECO:0000259" key="7">
    <source>
        <dbReference type="PROSITE" id="PS50103"/>
    </source>
</evidence>
<name>A0A1V6QFD2_9EURO</name>
<evidence type="ECO:0000256" key="2">
    <source>
        <dbReference type="ARBA" id="ARBA00022771"/>
    </source>
</evidence>
<evidence type="ECO:0000256" key="1">
    <source>
        <dbReference type="ARBA" id="ARBA00022723"/>
    </source>
</evidence>
<dbReference type="InterPro" id="IPR037274">
    <property type="entry name" value="Znf_CHY_sf"/>
</dbReference>
<feature type="region of interest" description="Disordered" evidence="6">
    <location>
        <begin position="111"/>
        <end position="160"/>
    </location>
</feature>
<dbReference type="PROSITE" id="PS51266">
    <property type="entry name" value="ZF_CHY"/>
    <property type="match status" value="1"/>
</dbReference>
<evidence type="ECO:0000313" key="10">
    <source>
        <dbReference type="Proteomes" id="UP000191612"/>
    </source>
</evidence>
<feature type="compositionally biased region" description="Low complexity" evidence="6">
    <location>
        <begin position="190"/>
        <end position="202"/>
    </location>
</feature>
<comment type="caution">
    <text evidence="9">The sequence shown here is derived from an EMBL/GenBank/DDBJ whole genome shotgun (WGS) entry which is preliminary data.</text>
</comment>
<feature type="domain" description="CHY-type" evidence="8">
    <location>
        <begin position="814"/>
        <end position="881"/>
    </location>
</feature>
<evidence type="ECO:0000313" key="9">
    <source>
        <dbReference type="EMBL" id="OQD87923.1"/>
    </source>
</evidence>
<dbReference type="AlphaFoldDB" id="A0A1V6QFD2"/>
<dbReference type="Pfam" id="PF05495">
    <property type="entry name" value="zf-CHY"/>
    <property type="match status" value="1"/>
</dbReference>
<sequence>PGNPDTAKAVAAVRRPGYNFLYSFISSDLKRRDFKDRYSYSSDGRTSRLTYCADLVLSISSRSPDLCVGSARHLQVAQNPAIPFWIIFRNTARGSVSAWRIGHLTMRVQHPKPKDSVGVQGGPGTELPSSLTTDELSAVRSHGVASTDETSARQSSTRRQKCRFFKTKKGCRLGEACPYLHDASAIEVKQPSSEQQTPSQSPANESRSPAQAIVTGTERLNILENQSKRSPAAAPVQPQRPVSKLEQSDPREFQINQLRRRYRPQEVNDAQGTTLTFGLVPSDPDFPFELERLQCIMQVPSSYPKGRPTLAVTNSEMEAPYQANIARGFDDIVDFTYRTNGRGTLLGWLNSLDKKLESLLTTLERGPTLKFFANLGDGSTTKEPTKAPEKTLSQPSSSGHVKTPSAAAKPAPQARNVAPRHTAEAKAAAEKRRATETKQLEARLGRLPMYQKLQDGRTYVIPIQPTKKDRLPRTLQALKTVKLIVPQLYPLEHSSIKLQGVEGPEVKSTEVGFTQWVEQTSQLSLVSQVNYLASNIHKFAETPLPKEEDTEAVPPTVEEEEDEVVEEPTKAPAVSSAQDNEDKPHLVVIPRPPEWSVPNPASGAEGTSGESSYEEDEYSDEEEDEEGGAPVPASVDNNAPGRGVALSFPFLELYGIELLELMNLNITVKCERCKVAVDIKNVPQITDEKGHMPKMESCRKCANNMSVAFRKQLMHSHANRAGYLELGGCTIGDMLLSDFIPTCSECSTPHPAPGIPAVRGESAMGICRQCHRKMVFKIPEVKFLLVGSAAITSRGGLPAKRKPQEVLGIVAGQELPRRGRCQHYAKSQRWFRFSCCSKVFPCDKCHDAETDHPNEHANRMICGYCSREQIYRPENCGICKAVLIGKAGSGFWEGGKGTRNRALMSRKDPRKFKRIGGNPPTSSSSKRK</sequence>
<evidence type="ECO:0000256" key="4">
    <source>
        <dbReference type="PROSITE-ProRule" id="PRU00601"/>
    </source>
</evidence>
<gene>
    <name evidence="9" type="ORF">PENSOL_c075G01875</name>
</gene>
<feature type="compositionally biased region" description="Basic and acidic residues" evidence="6">
    <location>
        <begin position="421"/>
        <end position="436"/>
    </location>
</feature>
<proteinExistence type="predicted"/>
<feature type="compositionally biased region" description="Low complexity" evidence="6">
    <location>
        <begin position="601"/>
        <end position="611"/>
    </location>
</feature>
<accession>A0A1V6QFD2</accession>
<feature type="region of interest" description="Disordered" evidence="6">
    <location>
        <begin position="188"/>
        <end position="210"/>
    </location>
</feature>